<name>A0A9X2ARY6_9BURK</name>
<keyword evidence="3" id="KW-1185">Reference proteome</keyword>
<evidence type="ECO:0008006" key="4">
    <source>
        <dbReference type="Google" id="ProtNLM"/>
    </source>
</evidence>
<reference evidence="2" key="1">
    <citation type="submission" date="2022-03" db="EMBL/GenBank/DDBJ databases">
        <authorList>
            <person name="Woo C.Y."/>
        </authorList>
    </citation>
    <scope>NUCLEOTIDE SEQUENCE</scope>
    <source>
        <strain evidence="2">CYS-02</strain>
    </source>
</reference>
<gene>
    <name evidence="2" type="ORF">MMF98_15695</name>
</gene>
<evidence type="ECO:0000256" key="1">
    <source>
        <dbReference type="SAM" id="SignalP"/>
    </source>
</evidence>
<dbReference type="PROSITE" id="PS51257">
    <property type="entry name" value="PROKAR_LIPOPROTEIN"/>
    <property type="match status" value="1"/>
</dbReference>
<dbReference type="Proteomes" id="UP001139447">
    <property type="component" value="Unassembled WGS sequence"/>
</dbReference>
<keyword evidence="1" id="KW-0732">Signal</keyword>
<feature type="signal peptide" evidence="1">
    <location>
        <begin position="1"/>
        <end position="24"/>
    </location>
</feature>
<evidence type="ECO:0000313" key="2">
    <source>
        <dbReference type="EMBL" id="MCJ0764661.1"/>
    </source>
</evidence>
<proteinExistence type="predicted"/>
<evidence type="ECO:0000313" key="3">
    <source>
        <dbReference type="Proteomes" id="UP001139447"/>
    </source>
</evidence>
<feature type="chain" id="PRO_5040719670" description="Carboxypeptidase regulatory-like domain-containing protein" evidence="1">
    <location>
        <begin position="25"/>
        <end position="473"/>
    </location>
</feature>
<dbReference type="AlphaFoldDB" id="A0A9X2ARY6"/>
<organism evidence="2 3">
    <name type="scientific">Variovorax terrae</name>
    <dbReference type="NCBI Taxonomy" id="2923278"/>
    <lineage>
        <taxon>Bacteria</taxon>
        <taxon>Pseudomonadati</taxon>
        <taxon>Pseudomonadota</taxon>
        <taxon>Betaproteobacteria</taxon>
        <taxon>Burkholderiales</taxon>
        <taxon>Comamonadaceae</taxon>
        <taxon>Variovorax</taxon>
    </lineage>
</organism>
<dbReference type="RefSeq" id="WP_243307561.1">
    <property type="nucleotide sequence ID" value="NZ_JALGBI010000002.1"/>
</dbReference>
<sequence>MSFRTTPWWAAPAFALALFVTACGGGGGGSSNGGGGGGGGGGDTPAAATVSGTAAVGAALQNASISLLCNDGRANTATAGADGKYSLTLPSDCAAPYLLRATGQVNGATVTLYAYADAKGNINLTTFSTLVAGAASPGSDLAAVYAAIASGSQPVGATWTGSTAGSAMGQVGQLLTALLGGAAPPSVTAAWLNQAFNAAQGDAFDGLLEQFKTALGGASIDSLLEQFAQAGGSPGYQPWRVLFGTQGTRVFTGTDCIYSGSTSASLGTTTFTLTRKSNGVRVDVAGTLDTTHNGGFDLTTDAGMRWSMTANATSSFVVLLLDNSGNLFNYDTTGTYTQPLRMYITSSALYACTQVASAALTPATLNHFDPVARIGKLLGNQAGGPKTCGTSPSTYSFSNTAVGVVQSSLAGGGALPADWLLQTGGSYSETAAFPGYPTGPAQISLTYGSTSNVMSLRQLNGSPNLNCSRQTVF</sequence>
<dbReference type="InterPro" id="IPR013783">
    <property type="entry name" value="Ig-like_fold"/>
</dbReference>
<comment type="caution">
    <text evidence="2">The sequence shown here is derived from an EMBL/GenBank/DDBJ whole genome shotgun (WGS) entry which is preliminary data.</text>
</comment>
<protein>
    <recommendedName>
        <fullName evidence="4">Carboxypeptidase regulatory-like domain-containing protein</fullName>
    </recommendedName>
</protein>
<dbReference type="Gene3D" id="2.60.40.10">
    <property type="entry name" value="Immunoglobulins"/>
    <property type="match status" value="1"/>
</dbReference>
<accession>A0A9X2ARY6</accession>
<dbReference type="EMBL" id="JALGBI010000002">
    <property type="protein sequence ID" value="MCJ0764661.1"/>
    <property type="molecule type" value="Genomic_DNA"/>
</dbReference>